<dbReference type="GO" id="GO:0051117">
    <property type="term" value="F:ATPase binding"/>
    <property type="evidence" value="ECO:0007669"/>
    <property type="project" value="TreeGrafter"/>
</dbReference>
<feature type="compositionally biased region" description="Polar residues" evidence="8">
    <location>
        <begin position="892"/>
        <end position="914"/>
    </location>
</feature>
<evidence type="ECO:0000256" key="7">
    <source>
        <dbReference type="ARBA" id="ARBA00023136"/>
    </source>
</evidence>
<evidence type="ECO:0000256" key="2">
    <source>
        <dbReference type="ARBA" id="ARBA00009904"/>
    </source>
</evidence>
<accession>A0A1A8WFS0</accession>
<evidence type="ECO:0000313" key="10">
    <source>
        <dbReference type="Proteomes" id="UP000078560"/>
    </source>
</evidence>
<evidence type="ECO:0000313" key="9">
    <source>
        <dbReference type="EMBL" id="SBS90042.1"/>
    </source>
</evidence>
<evidence type="ECO:0000256" key="8">
    <source>
        <dbReference type="SAM" id="MobiDB-lite"/>
    </source>
</evidence>
<dbReference type="InterPro" id="IPR002490">
    <property type="entry name" value="V-ATPase_116kDa_su"/>
</dbReference>
<dbReference type="PANTHER" id="PTHR11629">
    <property type="entry name" value="VACUOLAR PROTON ATPASES"/>
    <property type="match status" value="1"/>
</dbReference>
<name>A0A1A8WFS0_PLAOA</name>
<evidence type="ECO:0000256" key="1">
    <source>
        <dbReference type="ARBA" id="ARBA00004141"/>
    </source>
</evidence>
<feature type="compositionally biased region" description="Basic and acidic residues" evidence="8">
    <location>
        <begin position="1012"/>
        <end position="1036"/>
    </location>
</feature>
<gene>
    <name evidence="9" type="ORF">POVCU2_0059310</name>
</gene>
<evidence type="ECO:0000256" key="5">
    <source>
        <dbReference type="ARBA" id="ARBA00022989"/>
    </source>
</evidence>
<feature type="compositionally biased region" description="Acidic residues" evidence="8">
    <location>
        <begin position="957"/>
        <end position="970"/>
    </location>
</feature>
<proteinExistence type="inferred from homology"/>
<evidence type="ECO:0000256" key="4">
    <source>
        <dbReference type="ARBA" id="ARBA00022692"/>
    </source>
</evidence>
<keyword evidence="5" id="KW-1133">Transmembrane helix</keyword>
<dbReference type="Pfam" id="PF01496">
    <property type="entry name" value="V_ATPase_I"/>
    <property type="match status" value="1"/>
</dbReference>
<feature type="region of interest" description="Disordered" evidence="8">
    <location>
        <begin position="949"/>
        <end position="970"/>
    </location>
</feature>
<keyword evidence="7" id="KW-0472">Membrane</keyword>
<dbReference type="GO" id="GO:0016471">
    <property type="term" value="C:vacuolar proton-transporting V-type ATPase complex"/>
    <property type="evidence" value="ECO:0007669"/>
    <property type="project" value="TreeGrafter"/>
</dbReference>
<feature type="compositionally biased region" description="Basic residues" evidence="8">
    <location>
        <begin position="1235"/>
        <end position="1246"/>
    </location>
</feature>
<keyword evidence="6" id="KW-0406">Ion transport</keyword>
<feature type="compositionally biased region" description="Polar residues" evidence="8">
    <location>
        <begin position="1257"/>
        <end position="1278"/>
    </location>
</feature>
<reference evidence="10" key="1">
    <citation type="submission" date="2016-05" db="EMBL/GenBank/DDBJ databases">
        <authorList>
            <person name="Naeem Raeece"/>
        </authorList>
    </citation>
    <scope>NUCLEOTIDE SEQUENCE [LARGE SCALE GENOMIC DNA]</scope>
</reference>
<dbReference type="GO" id="GO:0033179">
    <property type="term" value="C:proton-transporting V-type ATPase, V0 domain"/>
    <property type="evidence" value="ECO:0007669"/>
    <property type="project" value="InterPro"/>
</dbReference>
<keyword evidence="4" id="KW-0812">Transmembrane</keyword>
<dbReference type="Proteomes" id="UP000078560">
    <property type="component" value="Unassembled WGS sequence"/>
</dbReference>
<comment type="similarity">
    <text evidence="2">Belongs to the V-ATPase 116 kDa subunit family.</text>
</comment>
<evidence type="ECO:0000256" key="6">
    <source>
        <dbReference type="ARBA" id="ARBA00023065"/>
    </source>
</evidence>
<protein>
    <submittedName>
        <fullName evidence="9">Uncharacterized protein</fullName>
    </submittedName>
</protein>
<feature type="region of interest" description="Disordered" evidence="8">
    <location>
        <begin position="1012"/>
        <end position="1059"/>
    </location>
</feature>
<feature type="compositionally biased region" description="Basic and acidic residues" evidence="8">
    <location>
        <begin position="1281"/>
        <end position="1291"/>
    </location>
</feature>
<keyword evidence="3" id="KW-0813">Transport</keyword>
<feature type="region of interest" description="Disordered" evidence="8">
    <location>
        <begin position="887"/>
        <end position="916"/>
    </location>
</feature>
<dbReference type="GO" id="GO:0046961">
    <property type="term" value="F:proton-transporting ATPase activity, rotational mechanism"/>
    <property type="evidence" value="ECO:0007669"/>
    <property type="project" value="InterPro"/>
</dbReference>
<evidence type="ECO:0000256" key="3">
    <source>
        <dbReference type="ARBA" id="ARBA00022448"/>
    </source>
</evidence>
<feature type="non-terminal residue" evidence="9">
    <location>
        <position position="1330"/>
    </location>
</feature>
<feature type="region of interest" description="Disordered" evidence="8">
    <location>
        <begin position="1235"/>
        <end position="1298"/>
    </location>
</feature>
<comment type="subcellular location">
    <subcellularLocation>
        <location evidence="1">Membrane</location>
        <topology evidence="1">Multi-pass membrane protein</topology>
    </subcellularLocation>
</comment>
<dbReference type="EMBL" id="FLQU01000872">
    <property type="protein sequence ID" value="SBS90042.1"/>
    <property type="molecule type" value="Genomic_DNA"/>
</dbReference>
<organism evidence="9 10">
    <name type="scientific">Plasmodium ovale curtisi</name>
    <dbReference type="NCBI Taxonomy" id="864141"/>
    <lineage>
        <taxon>Eukaryota</taxon>
        <taxon>Sar</taxon>
        <taxon>Alveolata</taxon>
        <taxon>Apicomplexa</taxon>
        <taxon>Aconoidasida</taxon>
        <taxon>Haemosporida</taxon>
        <taxon>Plasmodiidae</taxon>
        <taxon>Plasmodium</taxon>
        <taxon>Plasmodium (Plasmodium)</taxon>
    </lineage>
</organism>
<dbReference type="GO" id="GO:0007035">
    <property type="term" value="P:vacuolar acidification"/>
    <property type="evidence" value="ECO:0007669"/>
    <property type="project" value="TreeGrafter"/>
</dbReference>
<sequence length="1330" mass="156546">MIQICISINDIEDIYDIINVQNGTYCSALYQGTDTTNVPKDEGIEDKCPNVDTTKITIDHNYNTVAYQCNHNENKDNSNSSTTCTYNTDQNNICMPDNIKQIEIFNEYIGKICNSGKQKKNYSSILLNVYNDKEKKTHLNRNLLRRIRNKHQNCSIDRQYLKFINYYRIKKIKKEIIQLIRFINLYLSSHYCKRAINSLICINKYANEDIITDLIRRKKERKTIRKKNSSVYNSVDYDNIFKIKNAIVRESRLIMERGNENEEVMEQVVKNNKYLYVQKNYAINMNDNSNICTNEQDISSLDFHLQNSEQTEKNPQIRNMIELKNKHKHKHRHNKIPHTIPLSLLFNNINERHVIEKDKINNSSSTIVYIRRKNKLKKISILDHLKKLNKKCKFINYILYSDLHHEYHDGLRKPRVNVDGVSISKIGHSVNNLNDGKTSIVTNMQNRKYIDMVEPEQSPINKVGIISDTNEVVKLSRSVQNKSISFNESNNIYSSSNQLYCVKRNDIYEEKENKKRVKHDDIYIDINMKKLLYIYKCMHIQCMHNLTPLCSLLNNYVPNDCSITNFFSNSYNNYFVNNIFFHNFFYTYDNNLVLLLNSGNMDPVRYTCAQYEEYENQNYCKTSGIPPFLDHTNKNKMLEKSGDKDLCQLYKDEETNTQISSRPILIRDNYNNRCDENILPFDNTREISEKLIKNIRQYQPECEMQKSFTISKTAEKYIEKILLLLYNNIDLNERDKINGNSKDLCDKIGTEGTKEFDNLFEYIDKNLNNCLRKKYNFIYNITDQKNNLSYLKTGAIISHPFLPVYALVHINNEKKINTDNELDKYKFKIRLCKFTNKSDDISYKYGDIITSVLWNTNGNLLIISDDRGYLYIYNIFLGNFIKRKNKNKSHHSQGNDVTGTNTNADNNVNGSSYDINKKQDAVRNISKYKKGNSKRCSKNESCYDKETDGNEEYFHYDDEDENDENNGEDNEYEWIEQYGEERYEYDEEGDFDGTDEYDGVDDIERDRELGEFDEHVKQAKNIESEQRKNGKNKMSDNKYNFTSSEAKYSKKKKSDDTSFGNRAREYMDCLGKQVDIQFIDMNEKTMKRQYKKYIQRIDDMERILRFLEENINKLPNVKIKKSKIENFLEHDHIYELDQVEESLNRLHVQFVRFCNNNKDLVDERNSAIEEKHVILTALNQLHPDMSKRSNLRSMHDDNIDENNLMNNSEEDASLSTHIMREGINMMFTNISGVIKTRKKKRERHQKNQNSMKRKTGEQPTNQNNMNSSGTLNNESGSVDNKIGEDNNENKENNVGGNNNNELKSVFVVYCHGSTHSSIYEKIMKICKAYD</sequence>
<dbReference type="PANTHER" id="PTHR11629:SF63">
    <property type="entry name" value="V-TYPE PROTON ATPASE SUBUNIT A"/>
    <property type="match status" value="1"/>
</dbReference>